<dbReference type="GO" id="GO:0005634">
    <property type="term" value="C:nucleus"/>
    <property type="evidence" value="ECO:0007669"/>
    <property type="project" value="UniProtKB-SubCell"/>
</dbReference>
<reference evidence="5 6" key="1">
    <citation type="submission" date="2020-04" db="EMBL/GenBank/DDBJ databases">
        <title>Plant Genome Project.</title>
        <authorList>
            <person name="Zhang R.-G."/>
        </authorList>
    </citation>
    <scope>NUCLEOTIDE SEQUENCE [LARGE SCALE GENOMIC DNA]</scope>
    <source>
        <strain evidence="5">YNK0</strain>
        <tissue evidence="5">Leaf</tissue>
    </source>
</reference>
<dbReference type="Pfam" id="PF03735">
    <property type="entry name" value="ENT"/>
    <property type="match status" value="1"/>
</dbReference>
<evidence type="ECO:0000313" key="5">
    <source>
        <dbReference type="EMBL" id="KAF8403460.1"/>
    </source>
</evidence>
<name>A0A834ZAK6_TETSI</name>
<dbReference type="InterPro" id="IPR005491">
    <property type="entry name" value="ENT_dom"/>
</dbReference>
<evidence type="ECO:0000256" key="3">
    <source>
        <dbReference type="SAM" id="MobiDB-lite"/>
    </source>
</evidence>
<dbReference type="GO" id="GO:0050832">
    <property type="term" value="P:defense response to fungus"/>
    <property type="evidence" value="ECO:0007669"/>
    <property type="project" value="InterPro"/>
</dbReference>
<dbReference type="OMA" id="EHQIHYL"/>
<dbReference type="PROSITE" id="PS51138">
    <property type="entry name" value="ENT"/>
    <property type="match status" value="1"/>
</dbReference>
<dbReference type="EMBL" id="JABCRI010000007">
    <property type="protein sequence ID" value="KAF8403460.1"/>
    <property type="molecule type" value="Genomic_DNA"/>
</dbReference>
<feature type="compositionally biased region" description="Basic and acidic residues" evidence="3">
    <location>
        <begin position="266"/>
        <end position="275"/>
    </location>
</feature>
<keyword evidence="6" id="KW-1185">Reference proteome</keyword>
<evidence type="ECO:0000256" key="2">
    <source>
        <dbReference type="ARBA" id="ARBA00023242"/>
    </source>
</evidence>
<evidence type="ECO:0000256" key="1">
    <source>
        <dbReference type="ARBA" id="ARBA00004123"/>
    </source>
</evidence>
<proteinExistence type="predicted"/>
<feature type="domain" description="ENT" evidence="4">
    <location>
        <begin position="6"/>
        <end position="94"/>
    </location>
</feature>
<organism evidence="5 6">
    <name type="scientific">Tetracentron sinense</name>
    <name type="common">Spur-leaf</name>
    <dbReference type="NCBI Taxonomy" id="13715"/>
    <lineage>
        <taxon>Eukaryota</taxon>
        <taxon>Viridiplantae</taxon>
        <taxon>Streptophyta</taxon>
        <taxon>Embryophyta</taxon>
        <taxon>Tracheophyta</taxon>
        <taxon>Spermatophyta</taxon>
        <taxon>Magnoliopsida</taxon>
        <taxon>Trochodendrales</taxon>
        <taxon>Trochodendraceae</taxon>
        <taxon>Tetracentron</taxon>
    </lineage>
</organism>
<dbReference type="SMART" id="SM01191">
    <property type="entry name" value="ENT"/>
    <property type="match status" value="1"/>
</dbReference>
<dbReference type="InterPro" id="IPR036142">
    <property type="entry name" value="ENT_dom-like_sf"/>
</dbReference>
<evidence type="ECO:0000259" key="4">
    <source>
        <dbReference type="PROSITE" id="PS51138"/>
    </source>
</evidence>
<protein>
    <recommendedName>
        <fullName evidence="4">ENT domain-containing protein</fullName>
    </recommendedName>
</protein>
<feature type="region of interest" description="Disordered" evidence="3">
    <location>
        <begin position="253"/>
        <end position="280"/>
    </location>
</feature>
<dbReference type="Gene3D" id="1.10.1240.40">
    <property type="entry name" value="ENT domain"/>
    <property type="match status" value="1"/>
</dbReference>
<dbReference type="InterPro" id="IPR033485">
    <property type="entry name" value="EMSY-LIKE_plant"/>
</dbReference>
<comment type="subcellular location">
    <subcellularLocation>
        <location evidence="1">Nucleus</location>
    </subcellularLocation>
</comment>
<dbReference type="Proteomes" id="UP000655225">
    <property type="component" value="Unassembled WGS sequence"/>
</dbReference>
<gene>
    <name evidence="5" type="ORF">HHK36_011564</name>
</gene>
<dbReference type="AlphaFoldDB" id="A0A834ZAK6"/>
<sequence length="321" mass="35394">MDAMDMKFQIHCIETEAYSAVLRAFIAQSDVLSWDKEGLITELRKELNVTDLEHRELLMKVDSDDSVRVIRGWRKGTAYEQESLFSKMNAPASVPGLMGHASHKRLKTSHAAVKSSSKCISHAPPSSAAIPASFSTHFRDGQLGGEMAIFSAQGNIGHSVKAVGHNRQTASVSKGRGPVIVQSKKGFVSSDAENLKKGSDKIEIRPTDKLIHEIETVIYGGETDPVQFENAKLILREHERSILVALDKLADVSDDDGSPNQLRRQYPHEELRRNGDGTSTHHALYGQVDRLNNYFSEGFCGDHTDRAGMPCVDAQDDEVTP</sequence>
<comment type="caution">
    <text evidence="5">The sequence shown here is derived from an EMBL/GenBank/DDBJ whole genome shotgun (WGS) entry which is preliminary data.</text>
</comment>
<dbReference type="PANTHER" id="PTHR33432">
    <property type="entry name" value="PROTEIN EMSY-LIKE 4"/>
    <property type="match status" value="1"/>
</dbReference>
<dbReference type="OrthoDB" id="1737049at2759"/>
<accession>A0A834ZAK6</accession>
<dbReference type="SUPFAM" id="SSF158639">
    <property type="entry name" value="ENT-like"/>
    <property type="match status" value="1"/>
</dbReference>
<dbReference type="PANTHER" id="PTHR33432:SF22">
    <property type="entry name" value="OS10G0436850 PROTEIN"/>
    <property type="match status" value="1"/>
</dbReference>
<evidence type="ECO:0000313" key="6">
    <source>
        <dbReference type="Proteomes" id="UP000655225"/>
    </source>
</evidence>
<keyword evidence="2" id="KW-0539">Nucleus</keyword>